<dbReference type="Proteomes" id="UP000199627">
    <property type="component" value="Unassembled WGS sequence"/>
</dbReference>
<evidence type="ECO:0000256" key="3">
    <source>
        <dbReference type="ARBA" id="ARBA00022840"/>
    </source>
</evidence>
<dbReference type="NCBIfam" id="TIGR00152">
    <property type="entry name" value="dephospho-CoA kinase"/>
    <property type="match status" value="1"/>
</dbReference>
<dbReference type="InterPro" id="IPR001977">
    <property type="entry name" value="Depp_CoAkinase"/>
</dbReference>
<evidence type="ECO:0000313" key="8">
    <source>
        <dbReference type="Proteomes" id="UP000199627"/>
    </source>
</evidence>
<dbReference type="HAMAP" id="MF_00376">
    <property type="entry name" value="Dephospho_CoA_kinase"/>
    <property type="match status" value="1"/>
</dbReference>
<organism evidence="7 8">
    <name type="scientific">Chryseobacterium soldanellicola</name>
    <dbReference type="NCBI Taxonomy" id="311333"/>
    <lineage>
        <taxon>Bacteria</taxon>
        <taxon>Pseudomonadati</taxon>
        <taxon>Bacteroidota</taxon>
        <taxon>Flavobacteriia</taxon>
        <taxon>Flavobacteriales</taxon>
        <taxon>Weeksellaceae</taxon>
        <taxon>Chryseobacterium group</taxon>
        <taxon>Chryseobacterium</taxon>
    </lineage>
</organism>
<gene>
    <name evidence="5" type="primary">coaE</name>
    <name evidence="7" type="ORF">SAMN05421664_2772</name>
</gene>
<dbReference type="OrthoDB" id="9812943at2"/>
<dbReference type="GO" id="GO:0004140">
    <property type="term" value="F:dephospho-CoA kinase activity"/>
    <property type="evidence" value="ECO:0007669"/>
    <property type="project" value="UniProtKB-UniRule"/>
</dbReference>
<reference evidence="8" key="1">
    <citation type="submission" date="2016-10" db="EMBL/GenBank/DDBJ databases">
        <authorList>
            <person name="Varghese N."/>
            <person name="Submissions S."/>
        </authorList>
    </citation>
    <scope>NUCLEOTIDE SEQUENCE [LARGE SCALE GENOMIC DNA]</scope>
    <source>
        <strain evidence="8">DSM 17072</strain>
    </source>
</reference>
<dbReference type="SUPFAM" id="SSF52540">
    <property type="entry name" value="P-loop containing nucleoside triphosphate hydrolases"/>
    <property type="match status" value="1"/>
</dbReference>
<keyword evidence="5 7" id="KW-0418">Kinase</keyword>
<dbReference type="InterPro" id="IPR027417">
    <property type="entry name" value="P-loop_NTPase"/>
</dbReference>
<dbReference type="Pfam" id="PF01121">
    <property type="entry name" value="CoaE"/>
    <property type="match status" value="1"/>
</dbReference>
<feature type="binding site" evidence="5">
    <location>
        <begin position="29"/>
        <end position="34"/>
    </location>
    <ligand>
        <name>ATP</name>
        <dbReference type="ChEBI" id="CHEBI:30616"/>
    </ligand>
</feature>
<keyword evidence="3 5" id="KW-0067">ATP-binding</keyword>
<keyword evidence="2 5" id="KW-0547">Nucleotide-binding</keyword>
<dbReference type="EC" id="2.7.1.24" evidence="5 6"/>
<comment type="function">
    <text evidence="5">Catalyzes the phosphorylation of the 3'-hydroxyl group of dephosphocoenzyme A to form coenzyme A.</text>
</comment>
<protein>
    <recommendedName>
        <fullName evidence="5 6">Dephospho-CoA kinase</fullName>
        <ecNumber evidence="5 6">2.7.1.24</ecNumber>
    </recommendedName>
    <alternativeName>
        <fullName evidence="5">Dephosphocoenzyme A kinase</fullName>
    </alternativeName>
</protein>
<dbReference type="CDD" id="cd02022">
    <property type="entry name" value="DPCK"/>
    <property type="match status" value="1"/>
</dbReference>
<comment type="similarity">
    <text evidence="1 5">Belongs to the CoaE family.</text>
</comment>
<evidence type="ECO:0000256" key="4">
    <source>
        <dbReference type="ARBA" id="ARBA00022993"/>
    </source>
</evidence>
<keyword evidence="5" id="KW-0963">Cytoplasm</keyword>
<comment type="pathway">
    <text evidence="5">Cofactor biosynthesis; coenzyme A biosynthesis; CoA from (R)-pantothenate: step 5/5.</text>
</comment>
<dbReference type="UniPathway" id="UPA00241">
    <property type="reaction ID" value="UER00356"/>
</dbReference>
<keyword evidence="8" id="KW-1185">Reference proteome</keyword>
<dbReference type="GO" id="GO:0005524">
    <property type="term" value="F:ATP binding"/>
    <property type="evidence" value="ECO:0007669"/>
    <property type="project" value="UniProtKB-UniRule"/>
</dbReference>
<dbReference type="AlphaFoldDB" id="A0A1H1E3I4"/>
<evidence type="ECO:0000256" key="5">
    <source>
        <dbReference type="HAMAP-Rule" id="MF_00376"/>
    </source>
</evidence>
<evidence type="ECO:0000256" key="1">
    <source>
        <dbReference type="ARBA" id="ARBA00009018"/>
    </source>
</evidence>
<name>A0A1H1E3I4_9FLAO</name>
<comment type="catalytic activity">
    <reaction evidence="5">
        <text>3'-dephospho-CoA + ATP = ADP + CoA + H(+)</text>
        <dbReference type="Rhea" id="RHEA:18245"/>
        <dbReference type="ChEBI" id="CHEBI:15378"/>
        <dbReference type="ChEBI" id="CHEBI:30616"/>
        <dbReference type="ChEBI" id="CHEBI:57287"/>
        <dbReference type="ChEBI" id="CHEBI:57328"/>
        <dbReference type="ChEBI" id="CHEBI:456216"/>
        <dbReference type="EC" id="2.7.1.24"/>
    </reaction>
</comment>
<keyword evidence="4 5" id="KW-0173">Coenzyme A biosynthesis</keyword>
<dbReference type="PROSITE" id="PS51219">
    <property type="entry name" value="DPCK"/>
    <property type="match status" value="1"/>
</dbReference>
<evidence type="ECO:0000256" key="2">
    <source>
        <dbReference type="ARBA" id="ARBA00022741"/>
    </source>
</evidence>
<dbReference type="EMBL" id="FNKL01000003">
    <property type="protein sequence ID" value="SDQ83223.1"/>
    <property type="molecule type" value="Genomic_DNA"/>
</dbReference>
<dbReference type="GO" id="GO:0005737">
    <property type="term" value="C:cytoplasm"/>
    <property type="evidence" value="ECO:0007669"/>
    <property type="project" value="UniProtKB-SubCell"/>
</dbReference>
<evidence type="ECO:0000256" key="6">
    <source>
        <dbReference type="NCBIfam" id="TIGR00152"/>
    </source>
</evidence>
<comment type="subcellular location">
    <subcellularLocation>
        <location evidence="5">Cytoplasm</location>
    </subcellularLocation>
</comment>
<dbReference type="PANTHER" id="PTHR10695">
    <property type="entry name" value="DEPHOSPHO-COA KINASE-RELATED"/>
    <property type="match status" value="1"/>
</dbReference>
<dbReference type="STRING" id="311333.SAMN05421664_2772"/>
<proteinExistence type="inferred from homology"/>
<keyword evidence="5" id="KW-0808">Transferase</keyword>
<dbReference type="PANTHER" id="PTHR10695:SF46">
    <property type="entry name" value="BIFUNCTIONAL COENZYME A SYNTHASE-RELATED"/>
    <property type="match status" value="1"/>
</dbReference>
<dbReference type="GO" id="GO:0015937">
    <property type="term" value="P:coenzyme A biosynthetic process"/>
    <property type="evidence" value="ECO:0007669"/>
    <property type="project" value="UniProtKB-UniRule"/>
</dbReference>
<accession>A0A1H1E3I4</accession>
<sequence>MEELHSETLKAEPEPSYASKIIGLTGGIGSGKTTVAKFIEEFGFPVYYSDDRAKTIVNDNEDVKLKIKELLGEESYDEKGLYNRKFVAEKVFNDKDLLHSLNEIIHPAVRIDFENWVKQQTKYLIFKETALLFELKLNKDCYKSVLVTAEDNIRTKRVMDRDGKTYREVEAVMEKQMPEKDKIKLADCIIYNNTNLEDLKEQTERIIFDIE</sequence>
<dbReference type="RefSeq" id="WP_089756291.1">
    <property type="nucleotide sequence ID" value="NZ_FNKL01000003.1"/>
</dbReference>
<dbReference type="Gene3D" id="3.40.50.300">
    <property type="entry name" value="P-loop containing nucleotide triphosphate hydrolases"/>
    <property type="match status" value="1"/>
</dbReference>
<evidence type="ECO:0000313" key="7">
    <source>
        <dbReference type="EMBL" id="SDQ83223.1"/>
    </source>
</evidence>